<dbReference type="AlphaFoldDB" id="I1YGN7"/>
<dbReference type="KEGG" id="mec:Q7C_911"/>
<dbReference type="STRING" id="754477.Q7C_911"/>
<reference evidence="1 2" key="1">
    <citation type="journal article" date="2012" name="J. Bacteriol.">
        <title>Complete genome sequences of Methylophaga sp. strain JAM1 and Methylophaga sp. strain JAM7.</title>
        <authorList>
            <person name="Villeneuve C."/>
            <person name="Martineau C."/>
            <person name="Mauffrey F."/>
            <person name="Villemur R."/>
        </authorList>
    </citation>
    <scope>NUCLEOTIDE SEQUENCE [LARGE SCALE GENOMIC DNA]</scope>
    <source>
        <strain evidence="1 2">JAM7</strain>
    </source>
</reference>
<dbReference type="EMBL" id="CP003380">
    <property type="protein sequence ID" value="AFJ02080.1"/>
    <property type="molecule type" value="Genomic_DNA"/>
</dbReference>
<protein>
    <submittedName>
        <fullName evidence="1">Uncharacterized protein</fullName>
    </submittedName>
</protein>
<gene>
    <name evidence="1" type="ordered locus">Q7C_911</name>
</gene>
<proteinExistence type="predicted"/>
<evidence type="ECO:0000313" key="1">
    <source>
        <dbReference type="EMBL" id="AFJ02080.1"/>
    </source>
</evidence>
<dbReference type="PATRIC" id="fig|754477.3.peg.900"/>
<sequence>MSTLTNSVDLSMFGCPVHKQKALAAAQQLSAGESVVLRVNQDAVSTIMMHLTTEGFLCEPGESGVLTTDIKVTADG</sequence>
<dbReference type="Proteomes" id="UP000009145">
    <property type="component" value="Chromosome"/>
</dbReference>
<organism evidence="1 2">
    <name type="scientific">Methylophaga frappieri (strain ATCC BAA-2434 / DSM 25690 / JAM7)</name>
    <dbReference type="NCBI Taxonomy" id="754477"/>
    <lineage>
        <taxon>Bacteria</taxon>
        <taxon>Pseudomonadati</taxon>
        <taxon>Pseudomonadota</taxon>
        <taxon>Gammaproteobacteria</taxon>
        <taxon>Thiotrichales</taxon>
        <taxon>Piscirickettsiaceae</taxon>
        <taxon>Methylophaga</taxon>
    </lineage>
</organism>
<dbReference type="HOGENOM" id="CLU_2650279_0_0_6"/>
<accession>I1YGN7</accession>
<dbReference type="RefSeq" id="WP_014703501.1">
    <property type="nucleotide sequence ID" value="NC_017856.1"/>
</dbReference>
<name>I1YGN7_METFJ</name>
<keyword evidence="2" id="KW-1185">Reference proteome</keyword>
<evidence type="ECO:0000313" key="2">
    <source>
        <dbReference type="Proteomes" id="UP000009145"/>
    </source>
</evidence>